<proteinExistence type="inferred from homology"/>
<dbReference type="SUPFAM" id="SSF63411">
    <property type="entry name" value="LuxS/MPP-like metallohydrolase"/>
    <property type="match status" value="4"/>
</dbReference>
<keyword evidence="5" id="KW-0732">Signal</keyword>
<dbReference type="InterPro" id="IPR050361">
    <property type="entry name" value="MPP/UQCRC_Complex"/>
</dbReference>
<comment type="caution">
    <text evidence="8">The sequence shown here is derived from an EMBL/GenBank/DDBJ whole genome shotgun (WGS) entry which is preliminary data.</text>
</comment>
<dbReference type="Pfam" id="PF05193">
    <property type="entry name" value="Peptidase_M16_C"/>
    <property type="match status" value="2"/>
</dbReference>
<dbReference type="InterPro" id="IPR011765">
    <property type="entry name" value="Pept_M16_N"/>
</dbReference>
<feature type="compositionally biased region" description="Basic and acidic residues" evidence="4">
    <location>
        <begin position="278"/>
        <end position="287"/>
    </location>
</feature>
<dbReference type="PANTHER" id="PTHR11851">
    <property type="entry name" value="METALLOPROTEASE"/>
    <property type="match status" value="1"/>
</dbReference>
<evidence type="ECO:0000256" key="4">
    <source>
        <dbReference type="SAM" id="MobiDB-lite"/>
    </source>
</evidence>
<reference evidence="8 9" key="1">
    <citation type="submission" date="2024-07" db="EMBL/GenBank/DDBJ databases">
        <title>Uliginosibacterium paludis KCTC:42655.</title>
        <authorList>
            <person name="Kim M.K."/>
        </authorList>
    </citation>
    <scope>NUCLEOTIDE SEQUENCE [LARGE SCALE GENOMIC DNA]</scope>
    <source>
        <strain evidence="8 9">KCTC 42655</strain>
    </source>
</reference>
<dbReference type="EMBL" id="JBEWLZ010000007">
    <property type="protein sequence ID" value="MET1490789.1"/>
    <property type="molecule type" value="Genomic_DNA"/>
</dbReference>
<feature type="domain" description="Peptidase M16 C-terminal" evidence="7">
    <location>
        <begin position="223"/>
        <end position="396"/>
    </location>
</feature>
<gene>
    <name evidence="8" type="ORF">ABVT11_13205</name>
</gene>
<feature type="chain" id="PRO_5046160893" evidence="5">
    <location>
        <begin position="22"/>
        <end position="931"/>
    </location>
</feature>
<evidence type="ECO:0000313" key="9">
    <source>
        <dbReference type="Proteomes" id="UP001548590"/>
    </source>
</evidence>
<dbReference type="InterPro" id="IPR007863">
    <property type="entry name" value="Peptidase_M16_C"/>
</dbReference>
<dbReference type="InterPro" id="IPR001431">
    <property type="entry name" value="Pept_M16_Zn_BS"/>
</dbReference>
<dbReference type="Pfam" id="PF00675">
    <property type="entry name" value="Peptidase_M16"/>
    <property type="match status" value="1"/>
</dbReference>
<evidence type="ECO:0000259" key="7">
    <source>
        <dbReference type="Pfam" id="PF05193"/>
    </source>
</evidence>
<dbReference type="Gene3D" id="3.30.830.10">
    <property type="entry name" value="Metalloenzyme, LuxS/M16 peptidase-like"/>
    <property type="match status" value="4"/>
</dbReference>
<accession>A0ABV2CS99</accession>
<dbReference type="RefSeq" id="WP_345925874.1">
    <property type="nucleotide sequence ID" value="NZ_JBDIVF010000002.1"/>
</dbReference>
<feature type="domain" description="Peptidase M16 N-terminal" evidence="6">
    <location>
        <begin position="66"/>
        <end position="213"/>
    </location>
</feature>
<protein>
    <submittedName>
        <fullName evidence="8">Pitrilysin family protein</fullName>
    </submittedName>
</protein>
<organism evidence="8 9">
    <name type="scientific">Uliginosibacterium paludis</name>
    <dbReference type="NCBI Taxonomy" id="1615952"/>
    <lineage>
        <taxon>Bacteria</taxon>
        <taxon>Pseudomonadati</taxon>
        <taxon>Pseudomonadota</taxon>
        <taxon>Betaproteobacteria</taxon>
        <taxon>Rhodocyclales</taxon>
        <taxon>Zoogloeaceae</taxon>
        <taxon>Uliginosibacterium</taxon>
    </lineage>
</organism>
<sequence>MTARLLLCLLFPTLLVQAALAATPSRKTAEKTVPAAEARPAPGPAALPVRSLEGITEYRLANGLRILLAPDSSKPTTTLNITYLVGSRHEGYGETGMAHLLEHLLFKGTPSLPGGALTAGLKQRGMQFNGTTAFDRTNYFETFTAGDENLDWALTMEADRMVNSFIARSDLDSEMSVVRNEMERGENSPVSTLRKQVTGLAFQWHNYGKSTIGARSDVENVVIERLQTFYRKYYQPDNAVLILTGKFDTADALARIQQRFGAIPRPSRTLEPTWTREPPQEGERTTTLRRAGDQQVLTAIYHVPNGAHPDLAALDVLGSVLASSPGGRLNKALVDTGKLTYVGAGAMALAEPGYFIVQALFGKQVAAGEVRQRVFDIIDAVRTSPPSPAEMQRVQTAHANAFDRLIANPQALGISLSESVALGDWRLLFLRRDQIAAVSAADVQRVAATYLKASNRSVGQFIPEDTPDRVQMPAEARPDEALANYTGRKALESGEAFDPTPANIEQRTTRYMLDNGARLALLAKKNRGETVSGRIVLRMGDEQSLAGQREQIRLMAVMLMRGTNGADRERVAERLHAAHSQVSIGTWYNSLIVNFESRRESLSEFLPLLAEILRQPDFPGKEFDVLRAQQLAALEAVRREPDALAPLEAARQGSPYPEQDLRYRPSINESMAGLRSTSVRDLTSLHRNFLGAQDAQFSLVGDFDEQAVRQQLAELFGDWRAQKPSANLPLPWFANTPASLQLETPDKANARLVGILNLPLGEASPDMPALELMNAILGGSGLSSRLANRVRQKEGISYTINSTLNLHEKSASGVLTISASFAPENRERLLGAVQDELARLVSEGVSKTELRDARKGLLEQRRLARSNDANLARMLSTNLWLERDMGWQAGVEQQLEAVTPEQLNAVIRQYLDPARFTFVVAGDFARVAGAK</sequence>
<dbReference type="Proteomes" id="UP001548590">
    <property type="component" value="Unassembled WGS sequence"/>
</dbReference>
<comment type="similarity">
    <text evidence="2 3">Belongs to the peptidase M16 family.</text>
</comment>
<dbReference type="InterPro" id="IPR011249">
    <property type="entry name" value="Metalloenz_LuxS/M16"/>
</dbReference>
<name>A0ABV2CS99_9RHOO</name>
<evidence type="ECO:0000259" key="6">
    <source>
        <dbReference type="Pfam" id="PF00675"/>
    </source>
</evidence>
<evidence type="ECO:0000313" key="8">
    <source>
        <dbReference type="EMBL" id="MET1490789.1"/>
    </source>
</evidence>
<feature type="signal peptide" evidence="5">
    <location>
        <begin position="1"/>
        <end position="21"/>
    </location>
</feature>
<evidence type="ECO:0000256" key="3">
    <source>
        <dbReference type="RuleBase" id="RU004447"/>
    </source>
</evidence>
<evidence type="ECO:0000256" key="5">
    <source>
        <dbReference type="SAM" id="SignalP"/>
    </source>
</evidence>
<feature type="domain" description="Peptidase M16 C-terminal" evidence="7">
    <location>
        <begin position="679"/>
        <end position="857"/>
    </location>
</feature>
<comment type="cofactor">
    <cofactor evidence="1">
        <name>Zn(2+)</name>
        <dbReference type="ChEBI" id="CHEBI:29105"/>
    </cofactor>
</comment>
<keyword evidence="9" id="KW-1185">Reference proteome</keyword>
<evidence type="ECO:0000256" key="1">
    <source>
        <dbReference type="ARBA" id="ARBA00001947"/>
    </source>
</evidence>
<evidence type="ECO:0000256" key="2">
    <source>
        <dbReference type="ARBA" id="ARBA00007261"/>
    </source>
</evidence>
<dbReference type="PANTHER" id="PTHR11851:SF49">
    <property type="entry name" value="MITOCHONDRIAL-PROCESSING PEPTIDASE SUBUNIT ALPHA"/>
    <property type="match status" value="1"/>
</dbReference>
<dbReference type="PROSITE" id="PS00143">
    <property type="entry name" value="INSULINASE"/>
    <property type="match status" value="1"/>
</dbReference>
<feature type="region of interest" description="Disordered" evidence="4">
    <location>
        <begin position="266"/>
        <end position="287"/>
    </location>
</feature>